<gene>
    <name evidence="1" type="ORF">LCGC14_1454840</name>
</gene>
<protein>
    <submittedName>
        <fullName evidence="1">Uncharacterized protein</fullName>
    </submittedName>
</protein>
<accession>A0A0F9LXC9</accession>
<dbReference type="AlphaFoldDB" id="A0A0F9LXC9"/>
<proteinExistence type="predicted"/>
<name>A0A0F9LXC9_9ZZZZ</name>
<sequence length="109" mass="11834">MDYAGHPSGATDNLLATNKEEGMTDKAGKLVEICTKLVETAAVLEITDLDFDTVKSSERVGHWRDGYAFTGYGTVTLKVTFAPPRVKELKREAKRIEAASTIEGQATEA</sequence>
<organism evidence="1">
    <name type="scientific">marine sediment metagenome</name>
    <dbReference type="NCBI Taxonomy" id="412755"/>
    <lineage>
        <taxon>unclassified sequences</taxon>
        <taxon>metagenomes</taxon>
        <taxon>ecological metagenomes</taxon>
    </lineage>
</organism>
<dbReference type="EMBL" id="LAZR01010059">
    <property type="protein sequence ID" value="KKM69035.1"/>
    <property type="molecule type" value="Genomic_DNA"/>
</dbReference>
<comment type="caution">
    <text evidence="1">The sequence shown here is derived from an EMBL/GenBank/DDBJ whole genome shotgun (WGS) entry which is preliminary data.</text>
</comment>
<evidence type="ECO:0000313" key="1">
    <source>
        <dbReference type="EMBL" id="KKM69035.1"/>
    </source>
</evidence>
<reference evidence="1" key="1">
    <citation type="journal article" date="2015" name="Nature">
        <title>Complex archaea that bridge the gap between prokaryotes and eukaryotes.</title>
        <authorList>
            <person name="Spang A."/>
            <person name="Saw J.H."/>
            <person name="Jorgensen S.L."/>
            <person name="Zaremba-Niedzwiedzka K."/>
            <person name="Martijn J."/>
            <person name="Lind A.E."/>
            <person name="van Eijk R."/>
            <person name="Schleper C."/>
            <person name="Guy L."/>
            <person name="Ettema T.J."/>
        </authorList>
    </citation>
    <scope>NUCLEOTIDE SEQUENCE</scope>
</reference>